<protein>
    <submittedName>
        <fullName evidence="2">Uncharacterized protein</fullName>
    </submittedName>
</protein>
<keyword evidence="3" id="KW-1185">Reference proteome</keyword>
<dbReference type="AlphaFoldDB" id="A0A4Y9YRD7"/>
<name>A0A4Y9YRD7_9AGAM</name>
<organism evidence="2 3">
    <name type="scientific">Dentipellis fragilis</name>
    <dbReference type="NCBI Taxonomy" id="205917"/>
    <lineage>
        <taxon>Eukaryota</taxon>
        <taxon>Fungi</taxon>
        <taxon>Dikarya</taxon>
        <taxon>Basidiomycota</taxon>
        <taxon>Agaricomycotina</taxon>
        <taxon>Agaricomycetes</taxon>
        <taxon>Russulales</taxon>
        <taxon>Hericiaceae</taxon>
        <taxon>Dentipellis</taxon>
    </lineage>
</organism>
<evidence type="ECO:0000256" key="1">
    <source>
        <dbReference type="SAM" id="MobiDB-lite"/>
    </source>
</evidence>
<sequence length="149" mass="16255">MSTTSILHFYQPLSSPPRRQLILAALPRISSFLAISLPSIRLLQCLRADYSKFILPSGGTLPASLRFEFFRTLQETTAPRMFAPRAAYDGRKNMFATSKFSFRDSGEFDASLATAGAARSLSPGEGADNSPPITQSRRRSPLPASSLAI</sequence>
<feature type="region of interest" description="Disordered" evidence="1">
    <location>
        <begin position="116"/>
        <end position="149"/>
    </location>
</feature>
<dbReference type="OrthoDB" id="10252740at2759"/>
<reference evidence="2 3" key="1">
    <citation type="submission" date="2019-02" db="EMBL/GenBank/DDBJ databases">
        <title>Genome sequencing of the rare red list fungi Dentipellis fragilis.</title>
        <authorList>
            <person name="Buettner E."/>
            <person name="Kellner H."/>
        </authorList>
    </citation>
    <scope>NUCLEOTIDE SEQUENCE [LARGE SCALE GENOMIC DNA]</scope>
    <source>
        <strain evidence="2 3">DSM 105465</strain>
    </source>
</reference>
<gene>
    <name evidence="2" type="ORF">EVG20_g5996</name>
</gene>
<accession>A0A4Y9YRD7</accession>
<dbReference type="Proteomes" id="UP000298327">
    <property type="component" value="Unassembled WGS sequence"/>
</dbReference>
<dbReference type="EMBL" id="SEOQ01000378">
    <property type="protein sequence ID" value="TFY64278.1"/>
    <property type="molecule type" value="Genomic_DNA"/>
</dbReference>
<evidence type="ECO:0000313" key="3">
    <source>
        <dbReference type="Proteomes" id="UP000298327"/>
    </source>
</evidence>
<evidence type="ECO:0000313" key="2">
    <source>
        <dbReference type="EMBL" id="TFY64278.1"/>
    </source>
</evidence>
<proteinExistence type="predicted"/>
<comment type="caution">
    <text evidence="2">The sequence shown here is derived from an EMBL/GenBank/DDBJ whole genome shotgun (WGS) entry which is preliminary data.</text>
</comment>
<dbReference type="STRING" id="205917.A0A4Y9YRD7"/>